<dbReference type="Proteomes" id="UP000299102">
    <property type="component" value="Unassembled WGS sequence"/>
</dbReference>
<gene>
    <name evidence="1" type="ORF">EVAR_48324_1</name>
</gene>
<protein>
    <submittedName>
        <fullName evidence="1">Uncharacterized protein</fullName>
    </submittedName>
</protein>
<proteinExistence type="predicted"/>
<organism evidence="1 2">
    <name type="scientific">Eumeta variegata</name>
    <name type="common">Bagworm moth</name>
    <name type="synonym">Eumeta japonica</name>
    <dbReference type="NCBI Taxonomy" id="151549"/>
    <lineage>
        <taxon>Eukaryota</taxon>
        <taxon>Metazoa</taxon>
        <taxon>Ecdysozoa</taxon>
        <taxon>Arthropoda</taxon>
        <taxon>Hexapoda</taxon>
        <taxon>Insecta</taxon>
        <taxon>Pterygota</taxon>
        <taxon>Neoptera</taxon>
        <taxon>Endopterygota</taxon>
        <taxon>Lepidoptera</taxon>
        <taxon>Glossata</taxon>
        <taxon>Ditrysia</taxon>
        <taxon>Tineoidea</taxon>
        <taxon>Psychidae</taxon>
        <taxon>Oiketicinae</taxon>
        <taxon>Eumeta</taxon>
    </lineage>
</organism>
<sequence length="129" mass="14226">MELAGAGRAVGAFADEPPALTFGRRATCCAVEAFHEKRSRCTRVVRERSAGAGTRRGLTPATVCITPAIHLPECYEDYKIHKKNELSDETWNSIARIILGEEVVERCNKLRFIGVSSGDLEVRVPLELL</sequence>
<accession>A0A4C1YL90</accession>
<dbReference type="AlphaFoldDB" id="A0A4C1YL90"/>
<evidence type="ECO:0000313" key="1">
    <source>
        <dbReference type="EMBL" id="GBP77191.1"/>
    </source>
</evidence>
<comment type="caution">
    <text evidence="1">The sequence shown here is derived from an EMBL/GenBank/DDBJ whole genome shotgun (WGS) entry which is preliminary data.</text>
</comment>
<keyword evidence="2" id="KW-1185">Reference proteome</keyword>
<name>A0A4C1YL90_EUMVA</name>
<reference evidence="1 2" key="1">
    <citation type="journal article" date="2019" name="Commun. Biol.">
        <title>The bagworm genome reveals a unique fibroin gene that provides high tensile strength.</title>
        <authorList>
            <person name="Kono N."/>
            <person name="Nakamura H."/>
            <person name="Ohtoshi R."/>
            <person name="Tomita M."/>
            <person name="Numata K."/>
            <person name="Arakawa K."/>
        </authorList>
    </citation>
    <scope>NUCLEOTIDE SEQUENCE [LARGE SCALE GENOMIC DNA]</scope>
</reference>
<dbReference type="EMBL" id="BGZK01001321">
    <property type="protein sequence ID" value="GBP77191.1"/>
    <property type="molecule type" value="Genomic_DNA"/>
</dbReference>
<evidence type="ECO:0000313" key="2">
    <source>
        <dbReference type="Proteomes" id="UP000299102"/>
    </source>
</evidence>